<accession>A0A370HFI2</accession>
<dbReference type="PANTHER" id="PTHR43580:SF2">
    <property type="entry name" value="CYTOKINE-LIKE NUCLEAR FACTOR N-PAC"/>
    <property type="match status" value="1"/>
</dbReference>
<dbReference type="Pfam" id="PF03446">
    <property type="entry name" value="NAD_binding_2"/>
    <property type="match status" value="1"/>
</dbReference>
<feature type="domain" description="6-phosphogluconate dehydrogenase NADP-binding" evidence="3">
    <location>
        <begin position="9"/>
        <end position="159"/>
    </location>
</feature>
<organism evidence="5 6">
    <name type="scientific">Nocardia mexicana</name>
    <dbReference type="NCBI Taxonomy" id="279262"/>
    <lineage>
        <taxon>Bacteria</taxon>
        <taxon>Bacillati</taxon>
        <taxon>Actinomycetota</taxon>
        <taxon>Actinomycetes</taxon>
        <taxon>Mycobacteriales</taxon>
        <taxon>Nocardiaceae</taxon>
        <taxon>Nocardia</taxon>
    </lineage>
</organism>
<feature type="domain" description="NADPH-dependent reductive aminase-like C-terminal" evidence="4">
    <location>
        <begin position="164"/>
        <end position="286"/>
    </location>
</feature>
<gene>
    <name evidence="5" type="ORF">DFR68_101599</name>
</gene>
<comment type="caution">
    <text evidence="5">The sequence shown here is derived from an EMBL/GenBank/DDBJ whole genome shotgun (WGS) entry which is preliminary data.</text>
</comment>
<proteinExistence type="inferred from homology"/>
<evidence type="ECO:0000313" key="5">
    <source>
        <dbReference type="EMBL" id="RDI55765.1"/>
    </source>
</evidence>
<dbReference type="Proteomes" id="UP000255355">
    <property type="component" value="Unassembled WGS sequence"/>
</dbReference>
<dbReference type="EMBL" id="QQAZ01000001">
    <property type="protein sequence ID" value="RDI55765.1"/>
    <property type="molecule type" value="Genomic_DNA"/>
</dbReference>
<dbReference type="OrthoDB" id="4029976at2"/>
<dbReference type="GO" id="GO:0003677">
    <property type="term" value="F:DNA binding"/>
    <property type="evidence" value="ECO:0007669"/>
    <property type="project" value="TreeGrafter"/>
</dbReference>
<dbReference type="InterPro" id="IPR036291">
    <property type="entry name" value="NAD(P)-bd_dom_sf"/>
</dbReference>
<evidence type="ECO:0000259" key="4">
    <source>
        <dbReference type="Pfam" id="PF21761"/>
    </source>
</evidence>
<dbReference type="Gene3D" id="1.10.1040.10">
    <property type="entry name" value="N-(1-d-carboxylethyl)-l-norvaline Dehydrogenase, domain 2"/>
    <property type="match status" value="1"/>
</dbReference>
<dbReference type="InterPro" id="IPR006115">
    <property type="entry name" value="6PGDH_NADP-bd"/>
</dbReference>
<dbReference type="InterPro" id="IPR015815">
    <property type="entry name" value="HIBADH-related"/>
</dbReference>
<dbReference type="GO" id="GO:0000785">
    <property type="term" value="C:chromatin"/>
    <property type="evidence" value="ECO:0007669"/>
    <property type="project" value="TreeGrafter"/>
</dbReference>
<dbReference type="SUPFAM" id="SSF51735">
    <property type="entry name" value="NAD(P)-binding Rossmann-fold domains"/>
    <property type="match status" value="1"/>
</dbReference>
<protein>
    <submittedName>
        <fullName evidence="5">3-hydroxyisobutyrate dehydrogenase-like beta-hydroxyacid dehydrogenase</fullName>
    </submittedName>
</protein>
<dbReference type="Gene3D" id="3.40.50.720">
    <property type="entry name" value="NAD(P)-binding Rossmann-like Domain"/>
    <property type="match status" value="1"/>
</dbReference>
<evidence type="ECO:0000259" key="3">
    <source>
        <dbReference type="Pfam" id="PF03446"/>
    </source>
</evidence>
<dbReference type="AlphaFoldDB" id="A0A370HFI2"/>
<dbReference type="GO" id="GO:0050661">
    <property type="term" value="F:NADP binding"/>
    <property type="evidence" value="ECO:0007669"/>
    <property type="project" value="InterPro"/>
</dbReference>
<evidence type="ECO:0000313" key="6">
    <source>
        <dbReference type="Proteomes" id="UP000255355"/>
    </source>
</evidence>
<dbReference type="RefSeq" id="WP_068022010.1">
    <property type="nucleotide sequence ID" value="NZ_QQAZ01000001.1"/>
</dbReference>
<dbReference type="GO" id="GO:0140673">
    <property type="term" value="P:transcription elongation-coupled chromatin remodeling"/>
    <property type="evidence" value="ECO:0007669"/>
    <property type="project" value="TreeGrafter"/>
</dbReference>
<dbReference type="InterPro" id="IPR051265">
    <property type="entry name" value="HIBADH-related_NP60_sf"/>
</dbReference>
<reference evidence="5 6" key="1">
    <citation type="submission" date="2018-07" db="EMBL/GenBank/DDBJ databases">
        <title>Genomic Encyclopedia of Type Strains, Phase IV (KMG-IV): sequencing the most valuable type-strain genomes for metagenomic binning, comparative biology and taxonomic classification.</title>
        <authorList>
            <person name="Goeker M."/>
        </authorList>
    </citation>
    <scope>NUCLEOTIDE SEQUENCE [LARGE SCALE GENOMIC DNA]</scope>
    <source>
        <strain evidence="5 6">DSM 44952</strain>
    </source>
</reference>
<dbReference type="GO" id="GO:0016491">
    <property type="term" value="F:oxidoreductase activity"/>
    <property type="evidence" value="ECO:0007669"/>
    <property type="project" value="UniProtKB-KW"/>
</dbReference>
<name>A0A370HFI2_9NOCA</name>
<dbReference type="PIRSF" id="PIRSF000103">
    <property type="entry name" value="HIBADH"/>
    <property type="match status" value="1"/>
</dbReference>
<dbReference type="STRING" id="1210089.GCA_001613165_04178"/>
<sequence length="301" mass="31249">MGANEQARVTVIGLGQMGGTLADAFLAAGHRVTVWNRSADKVKPFVDRGAQAAESVPEAVRAGDVVVVVLPDYEVAQRVLDPVAADLAGKTVVQLTSGTPEQARTAGNWAHGHGIAYLDGAAMSGTTLVGRPEALFVFGGATATFAAHRNVLRALGNPVHLGDDPGLAGLYDTALFGLIWGTLSGFYHGTALARADGVDARSFAEVAAEHLSFLAYLLREHAGQIDDGVYPAEDGSLDVHAAAMDHLIDTSRQFGVETAVPELFAALIQRGRRAGLGSEGIASIVRPVLGNAAVRPDGVSR</sequence>
<dbReference type="GO" id="GO:0031491">
    <property type="term" value="F:nucleosome binding"/>
    <property type="evidence" value="ECO:0007669"/>
    <property type="project" value="TreeGrafter"/>
</dbReference>
<keyword evidence="6" id="KW-1185">Reference proteome</keyword>
<comment type="similarity">
    <text evidence="1">Belongs to the HIBADH-related family.</text>
</comment>
<evidence type="ECO:0000256" key="1">
    <source>
        <dbReference type="ARBA" id="ARBA00009080"/>
    </source>
</evidence>
<evidence type="ECO:0000256" key="2">
    <source>
        <dbReference type="ARBA" id="ARBA00023002"/>
    </source>
</evidence>
<dbReference type="InterPro" id="IPR048666">
    <property type="entry name" value="RedAm-like_C"/>
</dbReference>
<dbReference type="InterPro" id="IPR013328">
    <property type="entry name" value="6PGD_dom2"/>
</dbReference>
<keyword evidence="2" id="KW-0560">Oxidoreductase</keyword>
<dbReference type="PANTHER" id="PTHR43580">
    <property type="entry name" value="OXIDOREDUCTASE GLYR1-RELATED"/>
    <property type="match status" value="1"/>
</dbReference>
<dbReference type="Pfam" id="PF21761">
    <property type="entry name" value="RedAm-like_C"/>
    <property type="match status" value="1"/>
</dbReference>